<feature type="transmembrane region" description="Helical" evidence="5">
    <location>
        <begin position="154"/>
        <end position="175"/>
    </location>
</feature>
<dbReference type="InterPro" id="IPR036259">
    <property type="entry name" value="MFS_trans_sf"/>
</dbReference>
<dbReference type="PANTHER" id="PTHR23508:SF10">
    <property type="entry name" value="CARBOXYLIC ACID TRANSPORTER PROTEIN HOMOLOG"/>
    <property type="match status" value="1"/>
</dbReference>
<protein>
    <submittedName>
        <fullName evidence="7">AAHS family 3-hydroxyphenylpropionic acid transporter</fullName>
    </submittedName>
</protein>
<dbReference type="InterPro" id="IPR011701">
    <property type="entry name" value="MFS"/>
</dbReference>
<dbReference type="Gene3D" id="1.20.1250.20">
    <property type="entry name" value="MFS general substrate transporter like domains"/>
    <property type="match status" value="2"/>
</dbReference>
<reference evidence="7 8" key="1">
    <citation type="submission" date="2019-06" db="EMBL/GenBank/DDBJ databases">
        <title>Genomic Encyclopedia of Type Strains, Phase IV (KMG-V): Genome sequencing to study the core and pangenomes of soil and plant-associated prokaryotes.</title>
        <authorList>
            <person name="Whitman W."/>
        </authorList>
    </citation>
    <scope>NUCLEOTIDE SEQUENCE [LARGE SCALE GENOMIC DNA]</scope>
    <source>
        <strain evidence="7 8">BR 11880</strain>
    </source>
</reference>
<dbReference type="SUPFAM" id="SSF103473">
    <property type="entry name" value="MFS general substrate transporter"/>
    <property type="match status" value="1"/>
</dbReference>
<feature type="transmembrane region" description="Helical" evidence="5">
    <location>
        <begin position="240"/>
        <end position="263"/>
    </location>
</feature>
<dbReference type="PANTHER" id="PTHR23508">
    <property type="entry name" value="CARBOXYLIC ACID TRANSPORTER PROTEIN HOMOLOG"/>
    <property type="match status" value="1"/>
</dbReference>
<comment type="subcellular location">
    <subcellularLocation>
        <location evidence="1">Membrane</location>
        <topology evidence="1">Multi-pass membrane protein</topology>
    </subcellularLocation>
</comment>
<proteinExistence type="predicted"/>
<evidence type="ECO:0000256" key="3">
    <source>
        <dbReference type="ARBA" id="ARBA00022989"/>
    </source>
</evidence>
<evidence type="ECO:0000313" key="8">
    <source>
        <dbReference type="Proteomes" id="UP000319859"/>
    </source>
</evidence>
<feature type="domain" description="Major facilitator superfamily (MFS) profile" evidence="6">
    <location>
        <begin position="29"/>
        <end position="418"/>
    </location>
</feature>
<feature type="transmembrane region" description="Helical" evidence="5">
    <location>
        <begin position="187"/>
        <end position="207"/>
    </location>
</feature>
<evidence type="ECO:0000256" key="5">
    <source>
        <dbReference type="SAM" id="Phobius"/>
    </source>
</evidence>
<dbReference type="InterPro" id="IPR005829">
    <property type="entry name" value="Sugar_transporter_CS"/>
</dbReference>
<organism evidence="7 8">
    <name type="scientific">Nitrospirillum amazonense</name>
    <dbReference type="NCBI Taxonomy" id="28077"/>
    <lineage>
        <taxon>Bacteria</taxon>
        <taxon>Pseudomonadati</taxon>
        <taxon>Pseudomonadota</taxon>
        <taxon>Alphaproteobacteria</taxon>
        <taxon>Rhodospirillales</taxon>
        <taxon>Azospirillaceae</taxon>
        <taxon>Nitrospirillum</taxon>
    </lineage>
</organism>
<evidence type="ECO:0000256" key="1">
    <source>
        <dbReference type="ARBA" id="ARBA00004141"/>
    </source>
</evidence>
<feature type="transmembrane region" description="Helical" evidence="5">
    <location>
        <begin position="65"/>
        <end position="82"/>
    </location>
</feature>
<feature type="transmembrane region" description="Helical" evidence="5">
    <location>
        <begin position="328"/>
        <end position="351"/>
    </location>
</feature>
<dbReference type="AlphaFoldDB" id="A0A560FIQ9"/>
<dbReference type="RefSeq" id="WP_246172140.1">
    <property type="nucleotide sequence ID" value="NZ_VITN01000005.1"/>
</dbReference>
<dbReference type="Pfam" id="PF07690">
    <property type="entry name" value="MFS_1"/>
    <property type="match status" value="1"/>
</dbReference>
<dbReference type="EMBL" id="VITN01000005">
    <property type="protein sequence ID" value="TWB21484.1"/>
    <property type="molecule type" value="Genomic_DNA"/>
</dbReference>
<comment type="caution">
    <text evidence="7">The sequence shown here is derived from an EMBL/GenBank/DDBJ whole genome shotgun (WGS) entry which is preliminary data.</text>
</comment>
<feature type="transmembrane region" description="Helical" evidence="5">
    <location>
        <begin position="120"/>
        <end position="142"/>
    </location>
</feature>
<evidence type="ECO:0000259" key="6">
    <source>
        <dbReference type="PROSITE" id="PS50850"/>
    </source>
</evidence>
<evidence type="ECO:0000256" key="4">
    <source>
        <dbReference type="ARBA" id="ARBA00023136"/>
    </source>
</evidence>
<dbReference type="NCBIfam" id="NF008586">
    <property type="entry name" value="PRK11551.1"/>
    <property type="match status" value="1"/>
</dbReference>
<gene>
    <name evidence="7" type="ORF">FBZ89_105359</name>
</gene>
<dbReference type="GO" id="GO:0046943">
    <property type="term" value="F:carboxylic acid transmembrane transporter activity"/>
    <property type="evidence" value="ECO:0007669"/>
    <property type="project" value="TreeGrafter"/>
</dbReference>
<evidence type="ECO:0000256" key="2">
    <source>
        <dbReference type="ARBA" id="ARBA00022692"/>
    </source>
</evidence>
<feature type="transmembrane region" description="Helical" evidence="5">
    <location>
        <begin position="395"/>
        <end position="414"/>
    </location>
</feature>
<feature type="transmembrane region" description="Helical" evidence="5">
    <location>
        <begin position="275"/>
        <end position="296"/>
    </location>
</feature>
<dbReference type="PROSITE" id="PS50850">
    <property type="entry name" value="MFS"/>
    <property type="match status" value="1"/>
</dbReference>
<feature type="transmembrane region" description="Helical" evidence="5">
    <location>
        <begin position="302"/>
        <end position="321"/>
    </location>
</feature>
<dbReference type="PROSITE" id="PS00216">
    <property type="entry name" value="SUGAR_TRANSPORT_1"/>
    <property type="match status" value="1"/>
</dbReference>
<dbReference type="InterPro" id="IPR020846">
    <property type="entry name" value="MFS_dom"/>
</dbReference>
<dbReference type="Proteomes" id="UP000319859">
    <property type="component" value="Unassembled WGS sequence"/>
</dbReference>
<dbReference type="GO" id="GO:0005886">
    <property type="term" value="C:plasma membrane"/>
    <property type="evidence" value="ECO:0007669"/>
    <property type="project" value="TreeGrafter"/>
</dbReference>
<accession>A0A560FIQ9</accession>
<keyword evidence="3 5" id="KW-1133">Transmembrane helix</keyword>
<name>A0A560FIQ9_9PROT</name>
<keyword evidence="4 5" id="KW-0472">Membrane</keyword>
<feature type="transmembrane region" description="Helical" evidence="5">
    <location>
        <begin position="94"/>
        <end position="114"/>
    </location>
</feature>
<evidence type="ECO:0000313" key="7">
    <source>
        <dbReference type="EMBL" id="TWB21484.1"/>
    </source>
</evidence>
<sequence length="422" mass="42501">MLNHDAVAAPAHAPIAAPQAPAGGLINRTTLLCLLVAVLEGVDLQAAGVAAPKLAPALHLAPKELGAFFSAGTIGLFLGALVGGRLADRFGRKAVLVVSVALFGVFTAATALSPDFTTLFLMRLATGLGLGGTLPNLVALAAENSPSGRSGGAVSLMYGGMPLGGAIVSLIAVFAGMGGGFDSWRTIFYVAGGAPLLVLPLLIWALPDSQAFRAAAAADGGARPGILAILFGGGRAVETVLLWLAFFATLMVLYLLLSWLPLLMTERGFSKPQAALIQVMLNISGAIACVVTGPLLDGPRRFGYAITVFVGLAVFLVLLAVMPANLTVALLVGLGAGAMVLTTQATLYAAAPACYPTAIRGTGVGGAVAAGRLGSVVGPLLGGGLVQAGLSAPDLLLSLVPLVAVGGLLAVLLIRRQLWRQP</sequence>
<keyword evidence="2 5" id="KW-0812">Transmembrane</keyword>